<evidence type="ECO:0000313" key="3">
    <source>
        <dbReference type="EMBL" id="CAB4189427.1"/>
    </source>
</evidence>
<organism evidence="4">
    <name type="scientific">uncultured Caudovirales phage</name>
    <dbReference type="NCBI Taxonomy" id="2100421"/>
    <lineage>
        <taxon>Viruses</taxon>
        <taxon>Duplodnaviria</taxon>
        <taxon>Heunggongvirae</taxon>
        <taxon>Uroviricota</taxon>
        <taxon>Caudoviricetes</taxon>
        <taxon>Peduoviridae</taxon>
        <taxon>Maltschvirus</taxon>
        <taxon>Maltschvirus maltsch</taxon>
    </lineage>
</organism>
<dbReference type="EMBL" id="LR797136">
    <property type="protein sequence ID" value="CAB4189427.1"/>
    <property type="molecule type" value="Genomic_DNA"/>
</dbReference>
<dbReference type="EMBL" id="LR797077">
    <property type="protein sequence ID" value="CAB4185236.1"/>
    <property type="molecule type" value="Genomic_DNA"/>
</dbReference>
<protein>
    <submittedName>
        <fullName evidence="4">Uncharacterized protein</fullName>
    </submittedName>
</protein>
<gene>
    <name evidence="1" type="ORF">UFOVP1029_41</name>
    <name evidence="2" type="ORF">UFOVP1129_41</name>
    <name evidence="3" type="ORF">UFOVP1188_41</name>
    <name evidence="4" type="ORF">UFOVP1490_6</name>
    <name evidence="6" type="ORF">UFOVP1576_41</name>
    <name evidence="5" type="ORF">UFOVP1633_41</name>
</gene>
<evidence type="ECO:0000313" key="4">
    <source>
        <dbReference type="EMBL" id="CAB4217073.1"/>
    </source>
</evidence>
<evidence type="ECO:0000313" key="1">
    <source>
        <dbReference type="EMBL" id="CAB4179196.1"/>
    </source>
</evidence>
<accession>A0A6J5SNU0</accession>
<evidence type="ECO:0000313" key="6">
    <source>
        <dbReference type="EMBL" id="CAB5230588.1"/>
    </source>
</evidence>
<dbReference type="EMBL" id="LR797495">
    <property type="protein sequence ID" value="CAB4220562.1"/>
    <property type="molecule type" value="Genomic_DNA"/>
</dbReference>
<reference evidence="4" key="1">
    <citation type="submission" date="2020-05" db="EMBL/GenBank/DDBJ databases">
        <authorList>
            <person name="Chiriac C."/>
            <person name="Salcher M."/>
            <person name="Ghai R."/>
            <person name="Kavagutti S V."/>
        </authorList>
    </citation>
    <scope>NUCLEOTIDE SEQUENCE</scope>
</reference>
<dbReference type="EMBL" id="LR798420">
    <property type="protein sequence ID" value="CAB5230588.1"/>
    <property type="molecule type" value="Genomic_DNA"/>
</dbReference>
<dbReference type="EMBL" id="LR797444">
    <property type="protein sequence ID" value="CAB4217073.1"/>
    <property type="molecule type" value="Genomic_DNA"/>
</dbReference>
<name>A0A6J5SNU0_9CAUD</name>
<proteinExistence type="predicted"/>
<evidence type="ECO:0000313" key="2">
    <source>
        <dbReference type="EMBL" id="CAB4185236.1"/>
    </source>
</evidence>
<evidence type="ECO:0000313" key="5">
    <source>
        <dbReference type="EMBL" id="CAB4220562.1"/>
    </source>
</evidence>
<dbReference type="EMBL" id="LR796972">
    <property type="protein sequence ID" value="CAB4179196.1"/>
    <property type="molecule type" value="Genomic_DNA"/>
</dbReference>
<sequence length="73" mass="8775">MSTIFLILAALGILTYILIIAYAAKTRADQSIAKWHYECMKESYEEGRRFEREQMKLEQYNQFRDVTKKEYTK</sequence>